<dbReference type="PANTHER" id="PTHR43611">
    <property type="entry name" value="ALPHA-D-GLUCOSE 1-PHOSPHATE PHOSPHATASE"/>
    <property type="match status" value="1"/>
</dbReference>
<dbReference type="SFLD" id="SFLDS00003">
    <property type="entry name" value="Haloacid_Dehalogenase"/>
    <property type="match status" value="1"/>
</dbReference>
<dbReference type="InterPro" id="IPR023198">
    <property type="entry name" value="PGP-like_dom2"/>
</dbReference>
<reference evidence="1 2" key="1">
    <citation type="submission" date="2020-08" db="EMBL/GenBank/DDBJ databases">
        <title>Croceimicrobium hydrocarbonivorans gen. nov., sp. nov., a novel marine bacterium isolated from a bacterial consortium that degrades polyethylene terephthalate.</title>
        <authorList>
            <person name="Liu R."/>
        </authorList>
    </citation>
    <scope>NUCLEOTIDE SEQUENCE [LARGE SCALE GENOMIC DNA]</scope>
    <source>
        <strain evidence="1 2">A20-9</strain>
    </source>
</reference>
<organism evidence="1 2">
    <name type="scientific">Croceimicrobium hydrocarbonivorans</name>
    <dbReference type="NCBI Taxonomy" id="2761580"/>
    <lineage>
        <taxon>Bacteria</taxon>
        <taxon>Pseudomonadati</taxon>
        <taxon>Bacteroidota</taxon>
        <taxon>Flavobacteriia</taxon>
        <taxon>Flavobacteriales</taxon>
        <taxon>Owenweeksiaceae</taxon>
        <taxon>Croceimicrobium</taxon>
    </lineage>
</organism>
<dbReference type="EMBL" id="CP060139">
    <property type="protein sequence ID" value="QNR25606.1"/>
    <property type="molecule type" value="Genomic_DNA"/>
</dbReference>
<dbReference type="InterPro" id="IPR023214">
    <property type="entry name" value="HAD_sf"/>
</dbReference>
<dbReference type="InterPro" id="IPR036412">
    <property type="entry name" value="HAD-like_sf"/>
</dbReference>
<evidence type="ECO:0000313" key="2">
    <source>
        <dbReference type="Proteomes" id="UP000516305"/>
    </source>
</evidence>
<dbReference type="RefSeq" id="WP_210760132.1">
    <property type="nucleotide sequence ID" value="NZ_CP060139.1"/>
</dbReference>
<dbReference type="PANTHER" id="PTHR43611:SF3">
    <property type="entry name" value="FLAVIN MONONUCLEOTIDE HYDROLASE 1, CHLOROPLATIC"/>
    <property type="match status" value="1"/>
</dbReference>
<dbReference type="Proteomes" id="UP000516305">
    <property type="component" value="Chromosome"/>
</dbReference>
<protein>
    <submittedName>
        <fullName evidence="1">HAD family phosphatase</fullName>
    </submittedName>
</protein>
<dbReference type="SUPFAM" id="SSF56784">
    <property type="entry name" value="HAD-like"/>
    <property type="match status" value="1"/>
</dbReference>
<dbReference type="Gene3D" id="3.40.50.1000">
    <property type="entry name" value="HAD superfamily/HAD-like"/>
    <property type="match status" value="1"/>
</dbReference>
<accession>A0A7H0VIQ8</accession>
<dbReference type="NCBIfam" id="TIGR01509">
    <property type="entry name" value="HAD-SF-IA-v3"/>
    <property type="match status" value="1"/>
</dbReference>
<dbReference type="SFLD" id="SFLDG01129">
    <property type="entry name" value="C1.5:_HAD__Beta-PGM__Phosphata"/>
    <property type="match status" value="1"/>
</dbReference>
<evidence type="ECO:0000313" key="1">
    <source>
        <dbReference type="EMBL" id="QNR25606.1"/>
    </source>
</evidence>
<gene>
    <name evidence="1" type="ORF">H4K34_07125</name>
</gene>
<sequence length="202" mass="23739">MPKHLLFDFGAVLIPIDTKLTYKAFEALGAEEKLAEQDELFHQFERGELSTDEFLSQLQGFFFRKSIFKKDLAEAWNALCYEAIPDENIRLLKNLKNKGHKLFLLSNTNPLHIEKIKALCGPFKYKQFISQFDAVYYSHETGHRKPEADFYKKVLKEQKLKAADCFFIDDREDNIEAATKLKLECWHFDPKKDKIETIKKRL</sequence>
<dbReference type="Pfam" id="PF00702">
    <property type="entry name" value="Hydrolase"/>
    <property type="match status" value="1"/>
</dbReference>
<dbReference type="Gene3D" id="1.10.150.240">
    <property type="entry name" value="Putative phosphatase, domain 2"/>
    <property type="match status" value="1"/>
</dbReference>
<dbReference type="CDD" id="cd02603">
    <property type="entry name" value="HAD_sEH-N_like"/>
    <property type="match status" value="1"/>
</dbReference>
<name>A0A7H0VIQ8_9FLAO</name>
<keyword evidence="2" id="KW-1185">Reference proteome</keyword>
<dbReference type="InterPro" id="IPR006439">
    <property type="entry name" value="HAD-SF_hydro_IA"/>
</dbReference>
<dbReference type="KEGG" id="chyd:H4K34_07125"/>
<dbReference type="AlphaFoldDB" id="A0A7H0VIQ8"/>
<proteinExistence type="predicted"/>